<keyword evidence="3" id="KW-0539">Nucleus</keyword>
<dbReference type="AlphaFoldDB" id="A0A836KUH1"/>
<organism evidence="5 6">
    <name type="scientific">Leishmania martiniquensis</name>
    <dbReference type="NCBI Taxonomy" id="1580590"/>
    <lineage>
        <taxon>Eukaryota</taxon>
        <taxon>Discoba</taxon>
        <taxon>Euglenozoa</taxon>
        <taxon>Kinetoplastea</taxon>
        <taxon>Metakinetoplastina</taxon>
        <taxon>Trypanosomatida</taxon>
        <taxon>Trypanosomatidae</taxon>
        <taxon>Leishmaniinae</taxon>
        <taxon>Leishmania</taxon>
    </lineage>
</organism>
<dbReference type="Pfam" id="PF06246">
    <property type="entry name" value="Isy1"/>
    <property type="match status" value="1"/>
</dbReference>
<protein>
    <submittedName>
        <fullName evidence="5">Uncharacterized protein</fullName>
    </submittedName>
</protein>
<evidence type="ECO:0000256" key="1">
    <source>
        <dbReference type="ARBA" id="ARBA00004123"/>
    </source>
</evidence>
<dbReference type="PANTHER" id="PTHR13021">
    <property type="entry name" value="PRE-MRNA-SPLICING FACTOR ISY1"/>
    <property type="match status" value="1"/>
</dbReference>
<evidence type="ECO:0000313" key="6">
    <source>
        <dbReference type="Proteomes" id="UP000673552"/>
    </source>
</evidence>
<dbReference type="SUPFAM" id="SSF140102">
    <property type="entry name" value="ISY1 domain-like"/>
    <property type="match status" value="1"/>
</dbReference>
<accession>A0A836KUH1</accession>
<evidence type="ECO:0000313" key="5">
    <source>
        <dbReference type="EMBL" id="KAG5486142.1"/>
    </source>
</evidence>
<comment type="similarity">
    <text evidence="2">Belongs to the ISY1 family.</text>
</comment>
<dbReference type="GO" id="GO:0000350">
    <property type="term" value="P:generation of catalytic spliceosome for second transesterification step"/>
    <property type="evidence" value="ECO:0007669"/>
    <property type="project" value="InterPro"/>
</dbReference>
<evidence type="ECO:0000256" key="4">
    <source>
        <dbReference type="SAM" id="MobiDB-lite"/>
    </source>
</evidence>
<dbReference type="GeneID" id="92517149"/>
<evidence type="ECO:0000256" key="2">
    <source>
        <dbReference type="ARBA" id="ARBA00007002"/>
    </source>
</evidence>
<dbReference type="InterPro" id="IPR037200">
    <property type="entry name" value="Isy1_sf"/>
</dbReference>
<reference evidence="5 6" key="1">
    <citation type="submission" date="2021-03" db="EMBL/GenBank/DDBJ databases">
        <title>Leishmania (Mundinia) martiniquensis Genome sequencing and assembly.</title>
        <authorList>
            <person name="Almutairi H."/>
            <person name="Gatherer D."/>
        </authorList>
    </citation>
    <scope>NUCLEOTIDE SEQUENCE [LARGE SCALE GENOMIC DNA]</scope>
    <source>
        <strain evidence="5">LSCM1</strain>
    </source>
</reference>
<dbReference type="GO" id="GO:0005634">
    <property type="term" value="C:nucleus"/>
    <property type="evidence" value="ECO:0007669"/>
    <property type="project" value="UniProtKB-SubCell"/>
</dbReference>
<sequence length="270" mass="30831">MQDRLREIEGTLARTKERKNTILYKLAKRRQEEERLAKLGVDRLPTNPSEVDDEKVIKYVLFRLKQEIGDKSAQLRDPKLLSIDKDGEAVIRAKNDEVNKLLSRKHQWEARLAFVADEPGAPRSRKKIFFGCAKELPEATSTKKRQRLEDGDERGENAVTDSSDENDALVGDLAEADQPVRRDCDYLEKVKWLGTSSADKDLIPFEREAEAKFRANGGTALPVLDARGLILSYWKEGKLMIPDEGSFKKQLLESRKRDLQERLNVLRGKG</sequence>
<evidence type="ECO:0000256" key="3">
    <source>
        <dbReference type="ARBA" id="ARBA00023242"/>
    </source>
</evidence>
<dbReference type="OrthoDB" id="1739576at2759"/>
<name>A0A836KUH1_9TRYP</name>
<dbReference type="Gene3D" id="1.10.287.660">
    <property type="entry name" value="Helix hairpin bin"/>
    <property type="match status" value="1"/>
</dbReference>
<dbReference type="RefSeq" id="XP_067180994.1">
    <property type="nucleotide sequence ID" value="XM_067324637.1"/>
</dbReference>
<dbReference type="FunFam" id="1.10.287.660:FF:000010">
    <property type="entry name" value="Isy1 splicing protein-like protein"/>
    <property type="match status" value="1"/>
</dbReference>
<dbReference type="Proteomes" id="UP000673552">
    <property type="component" value="Chromosome 7"/>
</dbReference>
<dbReference type="InterPro" id="IPR029012">
    <property type="entry name" value="Helix_hairpin_bin_sf"/>
</dbReference>
<proteinExistence type="inferred from homology"/>
<keyword evidence="6" id="KW-1185">Reference proteome</keyword>
<dbReference type="KEGG" id="lmat:92517149"/>
<gene>
    <name evidence="5" type="ORF">LSCM1_07257</name>
</gene>
<comment type="subcellular location">
    <subcellularLocation>
        <location evidence="1">Nucleus</location>
    </subcellularLocation>
</comment>
<comment type="caution">
    <text evidence="5">The sequence shown here is derived from an EMBL/GenBank/DDBJ whole genome shotgun (WGS) entry which is preliminary data.</text>
</comment>
<feature type="region of interest" description="Disordered" evidence="4">
    <location>
        <begin position="140"/>
        <end position="164"/>
    </location>
</feature>
<dbReference type="EMBL" id="JAFEUZ010000007">
    <property type="protein sequence ID" value="KAG5486142.1"/>
    <property type="molecule type" value="Genomic_DNA"/>
</dbReference>
<dbReference type="InterPro" id="IPR009360">
    <property type="entry name" value="Isy1"/>
</dbReference>